<name>A0ACC1HCP0_9FUNG</name>
<gene>
    <name evidence="1" type="primary">SOH1</name>
    <name evidence="1" type="ORF">EV182_003443</name>
</gene>
<keyword evidence="2" id="KW-1185">Reference proteome</keyword>
<dbReference type="EMBL" id="JAMZIH010006035">
    <property type="protein sequence ID" value="KAJ1674360.1"/>
    <property type="molecule type" value="Genomic_DNA"/>
</dbReference>
<accession>A0ACC1HCP0</accession>
<proteinExistence type="predicted"/>
<evidence type="ECO:0000313" key="1">
    <source>
        <dbReference type="EMBL" id="KAJ1674360.1"/>
    </source>
</evidence>
<dbReference type="Proteomes" id="UP001145114">
    <property type="component" value="Unassembled WGS sequence"/>
</dbReference>
<protein>
    <submittedName>
        <fullName evidence="1">Suppressor of hpr1</fullName>
    </submittedName>
</protein>
<reference evidence="1" key="1">
    <citation type="submission" date="2022-06" db="EMBL/GenBank/DDBJ databases">
        <title>Phylogenomic reconstructions and comparative analyses of Kickxellomycotina fungi.</title>
        <authorList>
            <person name="Reynolds N.K."/>
            <person name="Stajich J.E."/>
            <person name="Barry K."/>
            <person name="Grigoriev I.V."/>
            <person name="Crous P."/>
            <person name="Smith M.E."/>
        </authorList>
    </citation>
    <scope>NUCLEOTIDE SEQUENCE</scope>
    <source>
        <strain evidence="1">RSA 2271</strain>
    </source>
</reference>
<comment type="caution">
    <text evidence="1">The sequence shown here is derived from an EMBL/GenBank/DDBJ whole genome shotgun (WGS) entry which is preliminary data.</text>
</comment>
<sequence>MEQQDRTADLDPSADIKQQNQQQHGENIFERIINDPDRLRFHLELEFLQCLANPKYIHFLAQQGYFDNPAFVNYLEYLKYWQQPQYARFVVYPHALYFLDLLQSDIFRNMMKKEPEMNWLHERQINHWIYNKRKPPQRPEAQPSSSDKGSDLQQV</sequence>
<evidence type="ECO:0000313" key="2">
    <source>
        <dbReference type="Proteomes" id="UP001145114"/>
    </source>
</evidence>
<organism evidence="1 2">
    <name type="scientific">Spiromyces aspiralis</name>
    <dbReference type="NCBI Taxonomy" id="68401"/>
    <lineage>
        <taxon>Eukaryota</taxon>
        <taxon>Fungi</taxon>
        <taxon>Fungi incertae sedis</taxon>
        <taxon>Zoopagomycota</taxon>
        <taxon>Kickxellomycotina</taxon>
        <taxon>Kickxellomycetes</taxon>
        <taxon>Kickxellales</taxon>
        <taxon>Kickxellaceae</taxon>
        <taxon>Spiromyces</taxon>
    </lineage>
</organism>